<feature type="region of interest" description="Disordered" evidence="2">
    <location>
        <begin position="693"/>
        <end position="732"/>
    </location>
</feature>
<keyword evidence="1" id="KW-0539">Nucleus</keyword>
<evidence type="ECO:0000256" key="2">
    <source>
        <dbReference type="SAM" id="MobiDB-lite"/>
    </source>
</evidence>
<evidence type="ECO:0000313" key="5">
    <source>
        <dbReference type="Proteomes" id="UP001295740"/>
    </source>
</evidence>
<keyword evidence="5" id="KW-1185">Reference proteome</keyword>
<accession>A0AAI8YNB8</accession>
<dbReference type="GO" id="GO:0000981">
    <property type="term" value="F:DNA-binding transcription factor activity, RNA polymerase II-specific"/>
    <property type="evidence" value="ECO:0007669"/>
    <property type="project" value="InterPro"/>
</dbReference>
<feature type="region of interest" description="Disordered" evidence="2">
    <location>
        <begin position="1"/>
        <end position="25"/>
    </location>
</feature>
<dbReference type="InterPro" id="IPR036864">
    <property type="entry name" value="Zn2-C6_fun-type_DNA-bd_sf"/>
</dbReference>
<dbReference type="GO" id="GO:0008270">
    <property type="term" value="F:zinc ion binding"/>
    <property type="evidence" value="ECO:0007669"/>
    <property type="project" value="InterPro"/>
</dbReference>
<dbReference type="SMART" id="SM00066">
    <property type="entry name" value="GAL4"/>
    <property type="match status" value="1"/>
</dbReference>
<dbReference type="Pfam" id="PF00172">
    <property type="entry name" value="Zn_clus"/>
    <property type="match status" value="1"/>
</dbReference>
<dbReference type="CDD" id="cd00067">
    <property type="entry name" value="GAL4"/>
    <property type="match status" value="1"/>
</dbReference>
<dbReference type="Gene3D" id="4.10.240.10">
    <property type="entry name" value="Zn(2)-C6 fungal-type DNA-binding domain"/>
    <property type="match status" value="1"/>
</dbReference>
<gene>
    <name evidence="4" type="ORF">KHLLAP_LOCUS11662</name>
</gene>
<dbReference type="PROSITE" id="PS50048">
    <property type="entry name" value="ZN2_CY6_FUNGAL_2"/>
    <property type="match status" value="1"/>
</dbReference>
<dbReference type="InterPro" id="IPR053187">
    <property type="entry name" value="Notoamide_regulator"/>
</dbReference>
<dbReference type="CDD" id="cd12148">
    <property type="entry name" value="fungal_TF_MHR"/>
    <property type="match status" value="1"/>
</dbReference>
<dbReference type="SUPFAM" id="SSF57701">
    <property type="entry name" value="Zn2/Cys6 DNA-binding domain"/>
    <property type="match status" value="1"/>
</dbReference>
<dbReference type="PANTHER" id="PTHR47256">
    <property type="entry name" value="ZN(II)2CYS6 TRANSCRIPTION FACTOR (EUROFUNG)-RELATED"/>
    <property type="match status" value="1"/>
</dbReference>
<organism evidence="4 5">
    <name type="scientific">Anthostomella pinea</name>
    <dbReference type="NCBI Taxonomy" id="933095"/>
    <lineage>
        <taxon>Eukaryota</taxon>
        <taxon>Fungi</taxon>
        <taxon>Dikarya</taxon>
        <taxon>Ascomycota</taxon>
        <taxon>Pezizomycotina</taxon>
        <taxon>Sordariomycetes</taxon>
        <taxon>Xylariomycetidae</taxon>
        <taxon>Xylariales</taxon>
        <taxon>Xylariaceae</taxon>
        <taxon>Anthostomella</taxon>
    </lineage>
</organism>
<reference evidence="4" key="1">
    <citation type="submission" date="2023-10" db="EMBL/GenBank/DDBJ databases">
        <authorList>
            <person name="Hackl T."/>
        </authorList>
    </citation>
    <scope>NUCLEOTIDE SEQUENCE</scope>
</reference>
<protein>
    <submittedName>
        <fullName evidence="4">Uu.00g068190.m01.CDS01</fullName>
    </submittedName>
</protein>
<name>A0AAI8YNB8_9PEZI</name>
<dbReference type="PANTHER" id="PTHR47256:SF1">
    <property type="entry name" value="ZN(II)2CYS6 TRANSCRIPTION FACTOR (EUROFUNG)"/>
    <property type="match status" value="1"/>
</dbReference>
<sequence length="732" mass="83653">MPHPLRALLPSAPRTPPVPESSLPAQHRAKRAATAAACEACRKRKSKCNAARPRCSGCVEKQTACEYRTRPTETHPQAQKRKLSDLELRCQAYEDLFNIVRSRPDHDSLQILERIRSGIDIHHVLNSIHDGDLLLELGVQREHHLRYEFPYRREMPLYLEQWQNPYLKSHLYGKMSNPSPNNMMSTESLEAIEDDYQKSYLIPYHAADLVDPLLAEADVASWTNVSSNNTMLRRLLEIYFVSEYPFHPYFLKEAFVEDLVAGNRQFCSPLLVNAVLAAAWVRTVMSPVSYYKTNLIPKKHGYRQVRHRAEYWKSDNLGCRFLSEARRLLEVNEDTPALTTVQATAIIGLTCNTNGIDVIGWSYLRKAIAMAHDLKIFAPSPTQSASWQSVAAVTAWCLYNWQALAAYHTFQQPLLQEPPQYPLPDQHSATDHFGELFLRYPNSKEPIPMAHGLVFRAVSELRIIINDIARQAFKSARNLYGVAYYEALMFRSKLTSWYTNLAEPLRCQNISLPCHLKLHIHYHVMLISLFEPFEAMRPIDGEVSAGTTVKQSRACFETLIRLYYQRHGFESYDPTLLKYLHMLGFSTLRDLGLSGGDSPADEDKRATLVLCAKGMWEQGRNSFASEAVFHMLRHSMGPDEIQLINEFTGSDRLDDRMELMAQEIRSQWPIGAFNGATHTDEQTLEHFLKSWEKRRKERSQEDGLADGAMDVDGYSSGTPSPTQAREVYPLRS</sequence>
<proteinExistence type="predicted"/>
<dbReference type="InterPro" id="IPR001138">
    <property type="entry name" value="Zn2Cys6_DnaBD"/>
</dbReference>
<dbReference type="EMBL" id="CAUWAG010000018">
    <property type="protein sequence ID" value="CAJ2511194.1"/>
    <property type="molecule type" value="Genomic_DNA"/>
</dbReference>
<dbReference type="Proteomes" id="UP001295740">
    <property type="component" value="Unassembled WGS sequence"/>
</dbReference>
<feature type="domain" description="Zn(2)-C6 fungal-type" evidence="3">
    <location>
        <begin position="37"/>
        <end position="67"/>
    </location>
</feature>
<evidence type="ECO:0000256" key="1">
    <source>
        <dbReference type="ARBA" id="ARBA00023242"/>
    </source>
</evidence>
<dbReference type="PROSITE" id="PS00463">
    <property type="entry name" value="ZN2_CY6_FUNGAL_1"/>
    <property type="match status" value="1"/>
</dbReference>
<comment type="caution">
    <text evidence="4">The sequence shown here is derived from an EMBL/GenBank/DDBJ whole genome shotgun (WGS) entry which is preliminary data.</text>
</comment>
<evidence type="ECO:0000259" key="3">
    <source>
        <dbReference type="PROSITE" id="PS50048"/>
    </source>
</evidence>
<evidence type="ECO:0000313" key="4">
    <source>
        <dbReference type="EMBL" id="CAJ2511194.1"/>
    </source>
</evidence>
<dbReference type="AlphaFoldDB" id="A0AAI8YNB8"/>